<dbReference type="Pfam" id="PF01757">
    <property type="entry name" value="Acyl_transf_3"/>
    <property type="match status" value="1"/>
</dbReference>
<keyword evidence="3" id="KW-1003">Cell membrane</keyword>
<dbReference type="PANTHER" id="PTHR40074:SF2">
    <property type="entry name" value="O-ACETYLTRANSFERASE WECH"/>
    <property type="match status" value="1"/>
</dbReference>
<feature type="transmembrane region" description="Helical" evidence="7">
    <location>
        <begin position="12"/>
        <end position="29"/>
    </location>
</feature>
<gene>
    <name evidence="9" type="ORF">ATCC33200LJ0016</name>
    <name evidence="10" type="ORF">NSA17_00930</name>
</gene>
<feature type="transmembrane region" description="Helical" evidence="7">
    <location>
        <begin position="152"/>
        <end position="172"/>
    </location>
</feature>
<evidence type="ECO:0000256" key="3">
    <source>
        <dbReference type="ARBA" id="ARBA00022475"/>
    </source>
</evidence>
<dbReference type="AlphaFoldDB" id="A1YVB1"/>
<dbReference type="PANTHER" id="PTHR40074">
    <property type="entry name" value="O-ACETYLTRANSFERASE WECH"/>
    <property type="match status" value="1"/>
</dbReference>
<feature type="transmembrane region" description="Helical" evidence="7">
    <location>
        <begin position="85"/>
        <end position="106"/>
    </location>
</feature>
<keyword evidence="4 7" id="KW-0812">Transmembrane</keyword>
<proteinExistence type="inferred from homology"/>
<keyword evidence="5 7" id="KW-1133">Transmembrane helix</keyword>
<evidence type="ECO:0000256" key="2">
    <source>
        <dbReference type="ARBA" id="ARBA00007400"/>
    </source>
</evidence>
<keyword evidence="10" id="KW-0808">Transferase</keyword>
<name>A1YVB1_LACJH</name>
<dbReference type="GO" id="GO:0009246">
    <property type="term" value="P:enterobacterial common antigen biosynthetic process"/>
    <property type="evidence" value="ECO:0007669"/>
    <property type="project" value="TreeGrafter"/>
</dbReference>
<feature type="transmembrane region" description="Helical" evidence="7">
    <location>
        <begin position="276"/>
        <end position="295"/>
    </location>
</feature>
<keyword evidence="10" id="KW-0012">Acyltransferase</keyword>
<feature type="transmembrane region" description="Helical" evidence="7">
    <location>
        <begin position="248"/>
        <end position="269"/>
    </location>
</feature>
<feature type="transmembrane region" description="Helical" evidence="7">
    <location>
        <begin position="184"/>
        <end position="204"/>
    </location>
</feature>
<feature type="transmembrane region" description="Helical" evidence="7">
    <location>
        <begin position="307"/>
        <end position="327"/>
    </location>
</feature>
<accession>A1YVB1</accession>
<dbReference type="EMBL" id="JANKAU010000001">
    <property type="protein sequence ID" value="MCR1913988.1"/>
    <property type="molecule type" value="Genomic_DNA"/>
</dbReference>
<evidence type="ECO:0000313" key="9">
    <source>
        <dbReference type="EMBL" id="ABM21394.1"/>
    </source>
</evidence>
<evidence type="ECO:0000259" key="8">
    <source>
        <dbReference type="Pfam" id="PF01757"/>
    </source>
</evidence>
<evidence type="ECO:0000256" key="4">
    <source>
        <dbReference type="ARBA" id="ARBA00022692"/>
    </source>
</evidence>
<keyword evidence="6 7" id="KW-0472">Membrane</keyword>
<dbReference type="GO" id="GO:0016413">
    <property type="term" value="F:O-acetyltransferase activity"/>
    <property type="evidence" value="ECO:0007669"/>
    <property type="project" value="TreeGrafter"/>
</dbReference>
<comment type="subcellular location">
    <subcellularLocation>
        <location evidence="1">Cell membrane</location>
        <topology evidence="1">Multi-pass membrane protein</topology>
    </subcellularLocation>
</comment>
<feature type="transmembrane region" description="Helical" evidence="7">
    <location>
        <begin position="216"/>
        <end position="236"/>
    </location>
</feature>
<dbReference type="GO" id="GO:0005886">
    <property type="term" value="C:plasma membrane"/>
    <property type="evidence" value="ECO:0007669"/>
    <property type="project" value="UniProtKB-SubCell"/>
</dbReference>
<evidence type="ECO:0000313" key="10">
    <source>
        <dbReference type="EMBL" id="MCR1913988.1"/>
    </source>
</evidence>
<organism evidence="9">
    <name type="scientific">Lactobacillus johnsonii</name>
    <dbReference type="NCBI Taxonomy" id="33959"/>
    <lineage>
        <taxon>Bacteria</taxon>
        <taxon>Bacillati</taxon>
        <taxon>Bacillota</taxon>
        <taxon>Bacilli</taxon>
        <taxon>Lactobacillales</taxon>
        <taxon>Lactobacillaceae</taxon>
        <taxon>Lactobacillus</taxon>
    </lineage>
</organism>
<comment type="similarity">
    <text evidence="2">Belongs to the acyltransferase 3 family.</text>
</comment>
<dbReference type="EMBL" id="EF138833">
    <property type="protein sequence ID" value="ABM21394.1"/>
    <property type="molecule type" value="Genomic_DNA"/>
</dbReference>
<dbReference type="RefSeq" id="WP_004894380.1">
    <property type="nucleotide sequence ID" value="NZ_JAIQXC010000001.1"/>
</dbReference>
<feature type="transmembrane region" description="Helical" evidence="7">
    <location>
        <begin position="126"/>
        <end position="145"/>
    </location>
</feature>
<feature type="transmembrane region" description="Helical" evidence="7">
    <location>
        <begin position="44"/>
        <end position="64"/>
    </location>
</feature>
<reference evidence="10" key="2">
    <citation type="submission" date="2022-07" db="EMBL/GenBank/DDBJ databases">
        <title>Enhanced cultured diversity of the mouse gut microbiota enables custom-made synthetic communities.</title>
        <authorList>
            <person name="Afrizal A."/>
        </authorList>
    </citation>
    <scope>NUCLEOTIDE SEQUENCE</scope>
    <source>
        <strain evidence="10">DSM 100219</strain>
    </source>
</reference>
<evidence type="ECO:0000256" key="7">
    <source>
        <dbReference type="SAM" id="Phobius"/>
    </source>
</evidence>
<protein>
    <submittedName>
        <fullName evidence="10">Acyltransferase family protein</fullName>
    </submittedName>
    <submittedName>
        <fullName evidence="9">Membrane protein</fullName>
    </submittedName>
</protein>
<evidence type="ECO:0000256" key="6">
    <source>
        <dbReference type="ARBA" id="ARBA00023136"/>
    </source>
</evidence>
<reference evidence="9" key="1">
    <citation type="journal article" date="2007" name="J. Bacteriol.">
        <title>Similarity and differences in the Lactobacillus acidophilus group identified by polyphasic analysis and comparative genomics.</title>
        <authorList>
            <person name="Berger B."/>
            <person name="Pridmore R.D."/>
            <person name="Barretto C."/>
            <person name="Delmas-Julien F."/>
            <person name="Schreiber K."/>
            <person name="Arigoni F."/>
            <person name="Brussow H."/>
        </authorList>
    </citation>
    <scope>NUCLEOTIDE SEQUENCE</scope>
    <source>
        <strain evidence="9">ATCC 33200</strain>
    </source>
</reference>
<sequence>MSNRKHRNYGLDLVKILACILVLCLHSLVPTSPVVKNSLLNLSVYYAGAIAIPIFFMASSYFVLNKRMMSYSYVMRRVGEILFIIIGWVLIYSIVHLCIKHNFIFLEELKGTAFVGIPNQHFYHFWFFWALIIMLLLSPLLWYLLQKSFVGYLILTSIVTLICIGIDISMHFGNSSNIRNIPQIFRLYLYIEYYLLGGLIGNTNFEKIKNFCKQHFVMTCIVASFLYVGVIAYSIWNRNIIHWFYAEANYGNALIIFTSVLILIIFSISSPPNKSTIEFIIPATMGIYMLHPFFIGKLMKIHILYNYPIFMIPVLFILCLIIVEIALRIPIINRFFKL</sequence>
<evidence type="ECO:0000256" key="5">
    <source>
        <dbReference type="ARBA" id="ARBA00022989"/>
    </source>
</evidence>
<dbReference type="InterPro" id="IPR002656">
    <property type="entry name" value="Acyl_transf_3_dom"/>
</dbReference>
<dbReference type="Proteomes" id="UP001206357">
    <property type="component" value="Unassembled WGS sequence"/>
</dbReference>
<evidence type="ECO:0000256" key="1">
    <source>
        <dbReference type="ARBA" id="ARBA00004651"/>
    </source>
</evidence>
<feature type="domain" description="Acyltransferase 3" evidence="8">
    <location>
        <begin position="8"/>
        <end position="322"/>
    </location>
</feature>